<accession>A0A917IUW4</accession>
<feature type="compositionally biased region" description="Low complexity" evidence="2">
    <location>
        <begin position="267"/>
        <end position="287"/>
    </location>
</feature>
<reference evidence="3" key="1">
    <citation type="journal article" date="2014" name="Int. J. Syst. Evol. Microbiol.">
        <title>Complete genome sequence of Corynebacterium casei LMG S-19264T (=DSM 44701T), isolated from a smear-ripened cheese.</title>
        <authorList>
            <consortium name="US DOE Joint Genome Institute (JGI-PGF)"/>
            <person name="Walter F."/>
            <person name="Albersmeier A."/>
            <person name="Kalinowski J."/>
            <person name="Ruckert C."/>
        </authorList>
    </citation>
    <scope>NUCLEOTIDE SEQUENCE</scope>
    <source>
        <strain evidence="3">CGMCC 1.15290</strain>
    </source>
</reference>
<protein>
    <submittedName>
        <fullName evidence="3">Uncharacterized protein</fullName>
    </submittedName>
</protein>
<feature type="region of interest" description="Disordered" evidence="2">
    <location>
        <begin position="655"/>
        <end position="677"/>
    </location>
</feature>
<feature type="compositionally biased region" description="Basic and acidic residues" evidence="2">
    <location>
        <begin position="221"/>
        <end position="266"/>
    </location>
</feature>
<evidence type="ECO:0000313" key="3">
    <source>
        <dbReference type="EMBL" id="GGH65222.1"/>
    </source>
</evidence>
<feature type="compositionally biased region" description="Gly residues" evidence="2">
    <location>
        <begin position="288"/>
        <end position="305"/>
    </location>
</feature>
<evidence type="ECO:0000256" key="2">
    <source>
        <dbReference type="SAM" id="MobiDB-lite"/>
    </source>
</evidence>
<sequence length="710" mass="76747">MTKYFLPIPLFVLVFSTIAWGQQRTLGMLAIPPSLANGKEVRAYTGARFFTMGYVPMVGDATVEPGSWDGFEDKIRIWLKLSLSFNRSTKFVIYKQGGREVQKTITGVPDDDVQMSALSVRIPVTYKGTTLKTLEFHFGYGKLGNLKSQTDLFIPASLLKSYDKVGTATKIAGGGKEDITAIFNGLGFGNMTVTHFEYYNFGERLNSETNALTEAEVAARKKAEADKKKADDDKRKLEEEEKKKQLAADEAAKKKAAAEKAAKDKSGTGTTTTAGAGTGTELTISSGGSSGGASSGGGTTGGKTSGGTTSASGPEFGKGPDGNYYRKGSDGKYKQISTEEYQQLKQQKAAAATGGSASGGLTKQQQDAQLVAATQQKLQAMTDDFYAKQAESQRKAEQFSANLAQSFYAAEAIRSGKANLANASSLTGNYNSVEELEAEFEQKYASIAGEVENIANARNQQLQATYNAFYSDASAQSQAIGQAATQIGSYLNNMRAEKEEQRAKEELRRQREQQLARIEARRKEALIQLRKGFFNEFPDGGVPLSGHKVVTNELYFFSYVFDKTKIDAGPASVKVSNVFPIARYGDGTWPFKTNVVADVKKAASGEGPVTLVGYYTTREMADNMRTSFLNLASKSKITVRDIAYKGKKSSGGTATDFWGNGAKKSTGDSTEATVPVKKKADDDFWQTGAVKKAAADTTKKAVKKDDFWNN</sequence>
<proteinExistence type="predicted"/>
<keyword evidence="4" id="KW-1185">Reference proteome</keyword>
<name>A0A917IUW4_9BACT</name>
<evidence type="ECO:0000256" key="1">
    <source>
        <dbReference type="SAM" id="Coils"/>
    </source>
</evidence>
<dbReference type="AlphaFoldDB" id="A0A917IUW4"/>
<dbReference type="EMBL" id="BMIB01000002">
    <property type="protein sequence ID" value="GGH65222.1"/>
    <property type="molecule type" value="Genomic_DNA"/>
</dbReference>
<feature type="region of interest" description="Disordered" evidence="2">
    <location>
        <begin position="221"/>
        <end position="331"/>
    </location>
</feature>
<dbReference type="RefSeq" id="WP_188951714.1">
    <property type="nucleotide sequence ID" value="NZ_BMIB01000002.1"/>
</dbReference>
<keyword evidence="1" id="KW-0175">Coiled coil</keyword>
<reference evidence="3" key="2">
    <citation type="submission" date="2020-09" db="EMBL/GenBank/DDBJ databases">
        <authorList>
            <person name="Sun Q."/>
            <person name="Zhou Y."/>
        </authorList>
    </citation>
    <scope>NUCLEOTIDE SEQUENCE</scope>
    <source>
        <strain evidence="3">CGMCC 1.15290</strain>
    </source>
</reference>
<dbReference type="Proteomes" id="UP000627292">
    <property type="component" value="Unassembled WGS sequence"/>
</dbReference>
<organism evidence="3 4">
    <name type="scientific">Filimonas zeae</name>
    <dbReference type="NCBI Taxonomy" id="1737353"/>
    <lineage>
        <taxon>Bacteria</taxon>
        <taxon>Pseudomonadati</taxon>
        <taxon>Bacteroidota</taxon>
        <taxon>Chitinophagia</taxon>
        <taxon>Chitinophagales</taxon>
        <taxon>Chitinophagaceae</taxon>
        <taxon>Filimonas</taxon>
    </lineage>
</organism>
<evidence type="ECO:0000313" key="4">
    <source>
        <dbReference type="Proteomes" id="UP000627292"/>
    </source>
</evidence>
<feature type="coiled-coil region" evidence="1">
    <location>
        <begin position="493"/>
        <end position="528"/>
    </location>
</feature>
<comment type="caution">
    <text evidence="3">The sequence shown here is derived from an EMBL/GenBank/DDBJ whole genome shotgun (WGS) entry which is preliminary data.</text>
</comment>
<gene>
    <name evidence="3" type="ORF">GCM10011379_18140</name>
</gene>